<dbReference type="Gene3D" id="1.25.40.20">
    <property type="entry name" value="Ankyrin repeat-containing domain"/>
    <property type="match status" value="2"/>
</dbReference>
<dbReference type="Proteomes" id="UP000799424">
    <property type="component" value="Unassembled WGS sequence"/>
</dbReference>
<dbReference type="OrthoDB" id="4772757at2759"/>
<keyword evidence="5" id="KW-1185">Reference proteome</keyword>
<name>A0A6A6ZSS1_9PLEO</name>
<dbReference type="SUPFAM" id="SSF48403">
    <property type="entry name" value="Ankyrin repeat"/>
    <property type="match status" value="1"/>
</dbReference>
<dbReference type="PROSITE" id="PS50297">
    <property type="entry name" value="ANK_REP_REGION"/>
    <property type="match status" value="1"/>
</dbReference>
<protein>
    <submittedName>
        <fullName evidence="4">Ankyrin</fullName>
    </submittedName>
</protein>
<evidence type="ECO:0000313" key="4">
    <source>
        <dbReference type="EMBL" id="KAF2823856.1"/>
    </source>
</evidence>
<dbReference type="PROSITE" id="PS50088">
    <property type="entry name" value="ANK_REPEAT"/>
    <property type="match status" value="2"/>
</dbReference>
<sequence>MLAELQFRRLVIVSNEFWDAALLNAAWCGWTDMVKHLISRGASLEWPEHEYLKSPLYRACRYGHEGVVRVLLDNGAEPFRPDFETAATHGHFSTLKLLLEIQPVFQPSLTKNCLYAAARKGFLAIVRLLLDFGADPNGGETAPLIGAVEAEHVIIFRLLVQWGADVPSVQAEASKRAEAAGLESMLALLNENHVI</sequence>
<feature type="repeat" description="ANK" evidence="3">
    <location>
        <begin position="51"/>
        <end position="83"/>
    </location>
</feature>
<accession>A0A6A6ZSS1</accession>
<evidence type="ECO:0000313" key="5">
    <source>
        <dbReference type="Proteomes" id="UP000799424"/>
    </source>
</evidence>
<dbReference type="Pfam" id="PF12796">
    <property type="entry name" value="Ank_2"/>
    <property type="match status" value="2"/>
</dbReference>
<organism evidence="4 5">
    <name type="scientific">Ophiobolus disseminans</name>
    <dbReference type="NCBI Taxonomy" id="1469910"/>
    <lineage>
        <taxon>Eukaryota</taxon>
        <taxon>Fungi</taxon>
        <taxon>Dikarya</taxon>
        <taxon>Ascomycota</taxon>
        <taxon>Pezizomycotina</taxon>
        <taxon>Dothideomycetes</taxon>
        <taxon>Pleosporomycetidae</taxon>
        <taxon>Pleosporales</taxon>
        <taxon>Pleosporineae</taxon>
        <taxon>Phaeosphaeriaceae</taxon>
        <taxon>Ophiobolus</taxon>
    </lineage>
</organism>
<dbReference type="EMBL" id="MU006231">
    <property type="protein sequence ID" value="KAF2823856.1"/>
    <property type="molecule type" value="Genomic_DNA"/>
</dbReference>
<evidence type="ECO:0000256" key="3">
    <source>
        <dbReference type="PROSITE-ProRule" id="PRU00023"/>
    </source>
</evidence>
<reference evidence="4" key="1">
    <citation type="journal article" date="2020" name="Stud. Mycol.">
        <title>101 Dothideomycetes genomes: a test case for predicting lifestyles and emergence of pathogens.</title>
        <authorList>
            <person name="Haridas S."/>
            <person name="Albert R."/>
            <person name="Binder M."/>
            <person name="Bloem J."/>
            <person name="Labutti K."/>
            <person name="Salamov A."/>
            <person name="Andreopoulos B."/>
            <person name="Baker S."/>
            <person name="Barry K."/>
            <person name="Bills G."/>
            <person name="Bluhm B."/>
            <person name="Cannon C."/>
            <person name="Castanera R."/>
            <person name="Culley D."/>
            <person name="Daum C."/>
            <person name="Ezra D."/>
            <person name="Gonzalez J."/>
            <person name="Henrissat B."/>
            <person name="Kuo A."/>
            <person name="Liang C."/>
            <person name="Lipzen A."/>
            <person name="Lutzoni F."/>
            <person name="Magnuson J."/>
            <person name="Mondo S."/>
            <person name="Nolan M."/>
            <person name="Ohm R."/>
            <person name="Pangilinan J."/>
            <person name="Park H.-J."/>
            <person name="Ramirez L."/>
            <person name="Alfaro M."/>
            <person name="Sun H."/>
            <person name="Tritt A."/>
            <person name="Yoshinaga Y."/>
            <person name="Zwiers L.-H."/>
            <person name="Turgeon B."/>
            <person name="Goodwin S."/>
            <person name="Spatafora J."/>
            <person name="Crous P."/>
            <person name="Grigoriev I."/>
        </authorList>
    </citation>
    <scope>NUCLEOTIDE SEQUENCE</scope>
    <source>
        <strain evidence="4">CBS 113818</strain>
    </source>
</reference>
<gene>
    <name evidence="4" type="ORF">CC86DRAFT_421513</name>
</gene>
<dbReference type="AlphaFoldDB" id="A0A6A6ZSS1"/>
<keyword evidence="2 3" id="KW-0040">ANK repeat</keyword>
<keyword evidence="1" id="KW-0677">Repeat</keyword>
<proteinExistence type="predicted"/>
<evidence type="ECO:0000256" key="2">
    <source>
        <dbReference type="ARBA" id="ARBA00023043"/>
    </source>
</evidence>
<dbReference type="InterPro" id="IPR036770">
    <property type="entry name" value="Ankyrin_rpt-contain_sf"/>
</dbReference>
<evidence type="ECO:0000256" key="1">
    <source>
        <dbReference type="ARBA" id="ARBA00022737"/>
    </source>
</evidence>
<feature type="repeat" description="ANK" evidence="3">
    <location>
        <begin position="114"/>
        <end position="141"/>
    </location>
</feature>
<dbReference type="SMART" id="SM00248">
    <property type="entry name" value="ANK"/>
    <property type="match status" value="3"/>
</dbReference>
<dbReference type="InterPro" id="IPR002110">
    <property type="entry name" value="Ankyrin_rpt"/>
</dbReference>
<dbReference type="PANTHER" id="PTHR24171">
    <property type="entry name" value="ANKYRIN REPEAT DOMAIN-CONTAINING PROTEIN 39-RELATED"/>
    <property type="match status" value="1"/>
</dbReference>